<organism evidence="4 5">
    <name type="scientific">Paenibacillus allorhizosphaerae</name>
    <dbReference type="NCBI Taxonomy" id="2849866"/>
    <lineage>
        <taxon>Bacteria</taxon>
        <taxon>Bacillati</taxon>
        <taxon>Bacillota</taxon>
        <taxon>Bacilli</taxon>
        <taxon>Bacillales</taxon>
        <taxon>Paenibacillaceae</taxon>
        <taxon>Paenibacillus</taxon>
    </lineage>
</organism>
<feature type="domain" description="Fibronectin type-III" evidence="2">
    <location>
        <begin position="1176"/>
        <end position="1262"/>
    </location>
</feature>
<feature type="domain" description="LTD" evidence="3">
    <location>
        <begin position="32"/>
        <end position="175"/>
    </location>
</feature>
<dbReference type="CDD" id="cd00063">
    <property type="entry name" value="FN3"/>
    <property type="match status" value="1"/>
</dbReference>
<evidence type="ECO:0000259" key="2">
    <source>
        <dbReference type="PROSITE" id="PS50853"/>
    </source>
</evidence>
<comment type="caution">
    <text evidence="4">The sequence shown here is derived from an EMBL/GenBank/DDBJ whole genome shotgun (WGS) entry which is preliminary data.</text>
</comment>
<accession>A0ABN7TMM8</accession>
<evidence type="ECO:0000313" key="5">
    <source>
        <dbReference type="Proteomes" id="UP000730618"/>
    </source>
</evidence>
<evidence type="ECO:0000259" key="3">
    <source>
        <dbReference type="PROSITE" id="PS51841"/>
    </source>
</evidence>
<evidence type="ECO:0000256" key="1">
    <source>
        <dbReference type="SAM" id="SignalP"/>
    </source>
</evidence>
<reference evidence="4 5" key="1">
    <citation type="submission" date="2021-06" db="EMBL/GenBank/DDBJ databases">
        <authorList>
            <person name="Criscuolo A."/>
        </authorList>
    </citation>
    <scope>NUCLEOTIDE SEQUENCE [LARGE SCALE GENOMIC DNA]</scope>
    <source>
        <strain evidence="5">CIP 111802</strain>
    </source>
</reference>
<dbReference type="PROSITE" id="PS51841">
    <property type="entry name" value="LTD"/>
    <property type="match status" value="1"/>
</dbReference>
<dbReference type="InterPro" id="IPR003961">
    <property type="entry name" value="FN3_dom"/>
</dbReference>
<name>A0ABN7TMM8_9BACL</name>
<dbReference type="EMBL" id="CAJVCE010000011">
    <property type="protein sequence ID" value="CAG7647441.1"/>
    <property type="molecule type" value="Genomic_DNA"/>
</dbReference>
<dbReference type="EC" id="3.1.4.53" evidence="4"/>
<dbReference type="InterPro" id="IPR001322">
    <property type="entry name" value="Lamin_tail_dom"/>
</dbReference>
<sequence>MKKVICWLTLLCVWTTTVMQMQAPALAAEDNRAPSAAAVTVPPLLITEVVPDTTNVGSSDGYEFVEVYNATDQAIDFADYALVYRYPSGPQRDVVWKPAQRHLPIAPGGTLVVWLGNEANQSKTAADFNANFGSSLTDNVSLVKVMTNGLVNERMRELLVVTNAGEEIAVAAYNDGSFDVASNKGVLFKYPEDGSNRMVKTSARTKPASPGTVEPGQVPERLLHLGDASAPAITNVTRTTSARPLESIEIVADARDDVRVVTMTLYYKNAEQSEFTQVSLGRDRSDGFFKHAVDFMNTIDSEALHYYFTASDGTHQTTSETYTIPIIRTDNNPRLNLKDGEAVSGTRLVQATMNGTAPSNLALYLDGTVVGHTYRKLEQPSFFVFEAEGIDATFQNAVTMGNDVVHLLDYAIAGYTTVAVPIGPERLAEGSNTITLRAGSKKTPFETTPGVNLDDFNVRNVRLIMADGTVLRDPKYSDPKLVFDMGDGGRYLPAVDFTFQLSADRMTSLALNWDTTGIRDGEHWLKVAAPNNKEAVVRVVVDNTKPVIESTLSEGRQYVGAFVVDAAVSDQGSGLPSVKATLDLKPIELPYRTSSDLLTPGSHTFHVTATDQAGNAAEKTVRFSTAEPLSAAIRLISPVDGESDAGTQPLLKVNVTSSVYENMDITFFKGNKYTTASSANVKAYTNHYPVEPPQTNVPDGEHALSKDEADDVSAQDGRYLIQDSTEHFPYVRFEVKLDETVDTRDTVELVWGGKSLPGRKVTMYAWDYGLSRWDAVDSSIPETEADFTLRGTVDVPQYVRNHTVNVLVQDQIPTREQYDYTMVWLSDTQFYTEMYPDIYSSQVNWIRDRKDEMNIRYVIHTGDIVNEVNQDFEWQTADRSMRVLEQAGIPYGVLAGNHDVDDNGTVNYTNYARYFGENRFSNQPHYGKSYQDNRGHYDLVSAGGKDYMFLYMGWDIGDEEMAWMNDALASHPERTAFIAVHDYLNPDGVRSETGNAIYRNVVVPNANVVGVLSGHYTGSSVKIDTLDDNADGVADRTVYQLLNDYQGLREGGSGYLKLLHFDADNGQVIVNSYSPYKNDYNFYDPPQAGWQEELTMSLNLEPQVKRVATDYFEAKVYTGEAIGSVTNVPNGQNAEMKWNGLNTNQTAHWYVRAEDRHGRQLKSELWSFSTGQAIAAPANLKAASVTDTSVTLQWDPVSDPGGNPIRYDIYRNGSLYQTVTGSVYTASGLMPRAEYEFYVKAVDAQGRTSQPSGSIMVKTLINASVVRRLTEDYIASGQLTGPLATQLSAKIKQAEHQFGKGSQDQAAKFVQDYIQHLNQASMQQHITAGARDVLNEAGAALLSAWGR</sequence>
<dbReference type="Pfam" id="PF00932">
    <property type="entry name" value="LTD"/>
    <property type="match status" value="1"/>
</dbReference>
<dbReference type="PANTHER" id="PTHR43143:SF5">
    <property type="entry name" value="SECRETED PROTEIN"/>
    <property type="match status" value="1"/>
</dbReference>
<dbReference type="Pfam" id="PF00149">
    <property type="entry name" value="Metallophos"/>
    <property type="match status" value="1"/>
</dbReference>
<feature type="chain" id="PRO_5045193851" evidence="1">
    <location>
        <begin position="28"/>
        <end position="1347"/>
    </location>
</feature>
<protein>
    <submittedName>
        <fullName evidence="4">3',5'-cyclic adenosine monophosphate phosphodiesterase CpdA</fullName>
        <ecNumber evidence="4">3.1.4.53</ecNumber>
    </submittedName>
</protein>
<dbReference type="Pfam" id="PF00041">
    <property type="entry name" value="fn3"/>
    <property type="match status" value="1"/>
</dbReference>
<proteinExistence type="predicted"/>
<dbReference type="InterPro" id="IPR051918">
    <property type="entry name" value="STPP_CPPED1"/>
</dbReference>
<keyword evidence="4" id="KW-0378">Hydrolase</keyword>
<dbReference type="InterPro" id="IPR004843">
    <property type="entry name" value="Calcineurin-like_PHP"/>
</dbReference>
<dbReference type="PROSITE" id="PS50853">
    <property type="entry name" value="FN3"/>
    <property type="match status" value="1"/>
</dbReference>
<dbReference type="GO" id="GO:0004115">
    <property type="term" value="F:3',5'-cyclic-AMP phosphodiesterase activity"/>
    <property type="evidence" value="ECO:0007669"/>
    <property type="project" value="UniProtKB-EC"/>
</dbReference>
<feature type="signal peptide" evidence="1">
    <location>
        <begin position="1"/>
        <end position="27"/>
    </location>
</feature>
<dbReference type="Proteomes" id="UP000730618">
    <property type="component" value="Unassembled WGS sequence"/>
</dbReference>
<dbReference type="SMART" id="SM00060">
    <property type="entry name" value="FN3"/>
    <property type="match status" value="1"/>
</dbReference>
<dbReference type="Pfam" id="PF22888">
    <property type="entry name" value="FIMAH"/>
    <property type="match status" value="1"/>
</dbReference>
<evidence type="ECO:0000313" key="4">
    <source>
        <dbReference type="EMBL" id="CAG7647441.1"/>
    </source>
</evidence>
<dbReference type="InterPro" id="IPR054470">
    <property type="entry name" value="FIMAH_dom"/>
</dbReference>
<keyword evidence="5" id="KW-1185">Reference proteome</keyword>
<dbReference type="PANTHER" id="PTHR43143">
    <property type="entry name" value="METALLOPHOSPHOESTERASE, CALCINEURIN SUPERFAMILY"/>
    <property type="match status" value="1"/>
</dbReference>
<gene>
    <name evidence="4" type="primary">cpdA_7</name>
    <name evidence="4" type="ORF">PAECIP111802_03975</name>
</gene>
<keyword evidence="1" id="KW-0732">Signal</keyword>